<name>T1D928_9ZZZZ</name>
<keyword evidence="2" id="KW-0808">Transferase</keyword>
<dbReference type="PANTHER" id="PTHR42899:SF1">
    <property type="entry name" value="SPERMATOGENESIS-ASSOCIATED PROTEIN 20"/>
    <property type="match status" value="1"/>
</dbReference>
<dbReference type="InterPro" id="IPR004879">
    <property type="entry name" value="Ssp411-like_TRX"/>
</dbReference>
<comment type="caution">
    <text evidence="2">The sequence shown here is derived from an EMBL/GenBank/DDBJ whole genome shotgun (WGS) entry which is preliminary data.</text>
</comment>
<gene>
    <name evidence="2" type="ORF">B1B_00569</name>
</gene>
<dbReference type="AlphaFoldDB" id="T1D928"/>
<evidence type="ECO:0000259" key="1">
    <source>
        <dbReference type="Pfam" id="PF03190"/>
    </source>
</evidence>
<dbReference type="PANTHER" id="PTHR42899">
    <property type="entry name" value="SPERMATOGENESIS-ASSOCIATED PROTEIN 20"/>
    <property type="match status" value="1"/>
</dbReference>
<accession>T1D928</accession>
<reference evidence="2" key="1">
    <citation type="submission" date="2013-08" db="EMBL/GenBank/DDBJ databases">
        <authorList>
            <person name="Mendez C."/>
            <person name="Richter M."/>
            <person name="Ferrer M."/>
            <person name="Sanchez J."/>
        </authorList>
    </citation>
    <scope>NUCLEOTIDE SEQUENCE</scope>
</reference>
<dbReference type="Pfam" id="PF03190">
    <property type="entry name" value="Thioredox_DsbH"/>
    <property type="match status" value="1"/>
</dbReference>
<protein>
    <submittedName>
        <fullName evidence="2">Thymidylate kinase</fullName>
    </submittedName>
</protein>
<dbReference type="GO" id="GO:0016301">
    <property type="term" value="F:kinase activity"/>
    <property type="evidence" value="ECO:0007669"/>
    <property type="project" value="UniProtKB-KW"/>
</dbReference>
<dbReference type="InterPro" id="IPR024705">
    <property type="entry name" value="Ssp411"/>
</dbReference>
<keyword evidence="2" id="KW-0418">Kinase</keyword>
<organism evidence="2">
    <name type="scientific">mine drainage metagenome</name>
    <dbReference type="NCBI Taxonomy" id="410659"/>
    <lineage>
        <taxon>unclassified sequences</taxon>
        <taxon>metagenomes</taxon>
        <taxon>ecological metagenomes</taxon>
    </lineage>
</organism>
<proteinExistence type="predicted"/>
<feature type="domain" description="Spermatogenesis-associated protein 20-like TRX" evidence="1">
    <location>
        <begin position="2"/>
        <end position="75"/>
    </location>
</feature>
<dbReference type="Gene3D" id="3.40.30.10">
    <property type="entry name" value="Glutaredoxin"/>
    <property type="match status" value="1"/>
</dbReference>
<dbReference type="EMBL" id="AUZY01000437">
    <property type="protein sequence ID" value="EQD78715.1"/>
    <property type="molecule type" value="Genomic_DNA"/>
</dbReference>
<sequence>NLYMSVCQMMTGSGGWPLNLILTPEKKPVFAFTYLPKHSRRNMMGIIELCQSVQELWKSRKDELIDRGKKVLEAIANPSASQEENPISTDLLKAAYTELQSAFDPQYGGFGSSPNFHRLITCSSL</sequence>
<feature type="non-terminal residue" evidence="2">
    <location>
        <position position="1"/>
    </location>
</feature>
<evidence type="ECO:0000313" key="2">
    <source>
        <dbReference type="EMBL" id="EQD78715.1"/>
    </source>
</evidence>
<reference evidence="2" key="2">
    <citation type="journal article" date="2014" name="ISME J.">
        <title>Microbial stratification in low pH oxic and suboxic macroscopic growths along an acid mine drainage.</title>
        <authorList>
            <person name="Mendez-Garcia C."/>
            <person name="Mesa V."/>
            <person name="Sprenger R.R."/>
            <person name="Richter M."/>
            <person name="Diez M.S."/>
            <person name="Solano J."/>
            <person name="Bargiela R."/>
            <person name="Golyshina O.V."/>
            <person name="Manteca A."/>
            <person name="Ramos J.L."/>
            <person name="Gallego J.R."/>
            <person name="Llorente I."/>
            <person name="Martins Dos Santos V.A."/>
            <person name="Jensen O.N."/>
            <person name="Pelaez A.I."/>
            <person name="Sanchez J."/>
            <person name="Ferrer M."/>
        </authorList>
    </citation>
    <scope>NUCLEOTIDE SEQUENCE</scope>
</reference>